<dbReference type="InterPro" id="IPR013196">
    <property type="entry name" value="HTH_11"/>
</dbReference>
<dbReference type="InterPro" id="IPR026881">
    <property type="entry name" value="WYL_dom"/>
</dbReference>
<dbReference type="Pfam" id="PF13280">
    <property type="entry name" value="WYL"/>
    <property type="match status" value="1"/>
</dbReference>
<dbReference type="InterPro" id="IPR018356">
    <property type="entry name" value="Tscrpt_reg_HTH_DeoR_CS"/>
</dbReference>
<evidence type="ECO:0000256" key="1">
    <source>
        <dbReference type="ARBA" id="ARBA00023015"/>
    </source>
</evidence>
<organism evidence="7">
    <name type="scientific">marine metagenome</name>
    <dbReference type="NCBI Taxonomy" id="408172"/>
    <lineage>
        <taxon>unclassified sequences</taxon>
        <taxon>metagenomes</taxon>
        <taxon>ecological metagenomes</taxon>
    </lineage>
</organism>
<feature type="domain" description="Helix-turn-helix type 11" evidence="5">
    <location>
        <begin position="31"/>
        <end position="69"/>
    </location>
</feature>
<evidence type="ECO:0000259" key="5">
    <source>
        <dbReference type="Pfam" id="PF08279"/>
    </source>
</evidence>
<feature type="region of interest" description="Disordered" evidence="4">
    <location>
        <begin position="1"/>
        <end position="23"/>
    </location>
</feature>
<dbReference type="GO" id="GO:0003677">
    <property type="term" value="F:DNA binding"/>
    <property type="evidence" value="ECO:0007669"/>
    <property type="project" value="UniProtKB-KW"/>
</dbReference>
<evidence type="ECO:0000256" key="3">
    <source>
        <dbReference type="ARBA" id="ARBA00023163"/>
    </source>
</evidence>
<evidence type="ECO:0000256" key="2">
    <source>
        <dbReference type="ARBA" id="ARBA00023125"/>
    </source>
</evidence>
<gene>
    <name evidence="7" type="ORF">METZ01_LOCUS149721</name>
</gene>
<sequence>MATAKGSGINSAKPKHSRSTVLHSRPPLERMMEIHELVKRGNYPNASTLAKKMEVSTKTIHRDIQFMRDRWDLPILYDPFYNGYIYTRTVDSFPMLQINEGELFAMLIAEKALQNYRGTVFEKRLSATFKKIAESLPDTVSIHLNEWDEALSFRHTGNSELEIELFDRICKATAKRKQLIIRYKKPNQKPEERTIDPYQIANINNE</sequence>
<dbReference type="AlphaFoldDB" id="A0A382A734"/>
<keyword evidence="1" id="KW-0805">Transcription regulation</keyword>
<accession>A0A382A734</accession>
<evidence type="ECO:0000259" key="6">
    <source>
        <dbReference type="Pfam" id="PF13280"/>
    </source>
</evidence>
<feature type="non-terminal residue" evidence="7">
    <location>
        <position position="206"/>
    </location>
</feature>
<dbReference type="Pfam" id="PF08279">
    <property type="entry name" value="HTH_11"/>
    <property type="match status" value="1"/>
</dbReference>
<evidence type="ECO:0000313" key="7">
    <source>
        <dbReference type="EMBL" id="SVA96867.1"/>
    </source>
</evidence>
<dbReference type="GO" id="GO:0003700">
    <property type="term" value="F:DNA-binding transcription factor activity"/>
    <property type="evidence" value="ECO:0007669"/>
    <property type="project" value="InterPro"/>
</dbReference>
<dbReference type="Gene3D" id="1.10.10.10">
    <property type="entry name" value="Winged helix-like DNA-binding domain superfamily/Winged helix DNA-binding domain"/>
    <property type="match status" value="1"/>
</dbReference>
<dbReference type="EMBL" id="UINC01024022">
    <property type="protein sequence ID" value="SVA96867.1"/>
    <property type="molecule type" value="Genomic_DNA"/>
</dbReference>
<evidence type="ECO:0000256" key="4">
    <source>
        <dbReference type="SAM" id="MobiDB-lite"/>
    </source>
</evidence>
<feature type="domain" description="WYL" evidence="6">
    <location>
        <begin position="164"/>
        <end position="201"/>
    </location>
</feature>
<dbReference type="PANTHER" id="PTHR34580">
    <property type="match status" value="1"/>
</dbReference>
<proteinExistence type="predicted"/>
<keyword evidence="2" id="KW-0238">DNA-binding</keyword>
<keyword evidence="3" id="KW-0804">Transcription</keyword>
<dbReference type="PROSITE" id="PS00894">
    <property type="entry name" value="HTH_DEOR_1"/>
    <property type="match status" value="1"/>
</dbReference>
<dbReference type="InterPro" id="IPR036390">
    <property type="entry name" value="WH_DNA-bd_sf"/>
</dbReference>
<dbReference type="InterPro" id="IPR036388">
    <property type="entry name" value="WH-like_DNA-bd_sf"/>
</dbReference>
<protein>
    <submittedName>
        <fullName evidence="7">Uncharacterized protein</fullName>
    </submittedName>
</protein>
<name>A0A382A734_9ZZZZ</name>
<dbReference type="PANTHER" id="PTHR34580:SF9">
    <property type="entry name" value="SLL5097 PROTEIN"/>
    <property type="match status" value="1"/>
</dbReference>
<dbReference type="SUPFAM" id="SSF46785">
    <property type="entry name" value="Winged helix' DNA-binding domain"/>
    <property type="match status" value="1"/>
</dbReference>
<reference evidence="7" key="1">
    <citation type="submission" date="2018-05" db="EMBL/GenBank/DDBJ databases">
        <authorList>
            <person name="Lanie J.A."/>
            <person name="Ng W.-L."/>
            <person name="Kazmierczak K.M."/>
            <person name="Andrzejewski T.M."/>
            <person name="Davidsen T.M."/>
            <person name="Wayne K.J."/>
            <person name="Tettelin H."/>
            <person name="Glass J.I."/>
            <person name="Rusch D."/>
            <person name="Podicherti R."/>
            <person name="Tsui H.-C.T."/>
            <person name="Winkler M.E."/>
        </authorList>
    </citation>
    <scope>NUCLEOTIDE SEQUENCE</scope>
</reference>
<dbReference type="InterPro" id="IPR051534">
    <property type="entry name" value="CBASS_pafABC_assoc_protein"/>
</dbReference>